<evidence type="ECO:0000313" key="8">
    <source>
        <dbReference type="EMBL" id="QLA09584.1"/>
    </source>
</evidence>
<keyword evidence="5" id="KW-0687">Ribonucleoprotein</keyword>
<evidence type="ECO:0000256" key="2">
    <source>
        <dbReference type="ARBA" id="ARBA00007278"/>
    </source>
</evidence>
<dbReference type="GO" id="GO:0022627">
    <property type="term" value="C:cytosolic small ribosomal subunit"/>
    <property type="evidence" value="ECO:0007669"/>
    <property type="project" value="TreeGrafter"/>
</dbReference>
<dbReference type="Gene3D" id="1.10.10.10">
    <property type="entry name" value="Winged helix-like DNA-binding domain superfamily/Winged helix DNA-binding domain"/>
    <property type="match status" value="1"/>
</dbReference>
<keyword evidence="4 8" id="KW-0689">Ribosomal protein</keyword>
<dbReference type="InterPro" id="IPR005326">
    <property type="entry name" value="Plectin_eS10_N"/>
</dbReference>
<dbReference type="GO" id="GO:0003735">
    <property type="term" value="F:structural constituent of ribosome"/>
    <property type="evidence" value="ECO:0007669"/>
    <property type="project" value="TreeGrafter"/>
</dbReference>
<comment type="similarity">
    <text evidence="2">Belongs to the eukaryotic ribosomal protein eS10 family.</text>
</comment>
<sequence length="152" mass="17032">MLVSKKNREEVYQYLFKEGVLVAKKDPGSKHPKMDVQNLVVIELMRGFASKGFVKEQYAWRHYYWYLTNEGIEYLRQYLHLPAEIVPSTLKKSTRAPAQRAVEGDRPPRMGRGGGGYGGGRDEYRKAQPAPGEFNPTFGGGRGLGRGAAPAE</sequence>
<protein>
    <submittedName>
        <fullName evidence="8">40S small subunit ribosomal protein eS10</fullName>
    </submittedName>
</protein>
<organism evidence="8">
    <name type="scientific">Euglena gracilis</name>
    <dbReference type="NCBI Taxonomy" id="3039"/>
    <lineage>
        <taxon>Eukaryota</taxon>
        <taxon>Discoba</taxon>
        <taxon>Euglenozoa</taxon>
        <taxon>Euglenida</taxon>
        <taxon>Spirocuta</taxon>
        <taxon>Euglenophyceae</taxon>
        <taxon>Euglenales</taxon>
        <taxon>Euglenaceae</taxon>
        <taxon>Euglena</taxon>
    </lineage>
</organism>
<dbReference type="PANTHER" id="PTHR12146">
    <property type="entry name" value="40S RIBOSOMAL PROTEIN S10"/>
    <property type="match status" value="1"/>
</dbReference>
<evidence type="ECO:0000256" key="1">
    <source>
        <dbReference type="ARBA" id="ARBA00004496"/>
    </source>
</evidence>
<feature type="region of interest" description="Disordered" evidence="6">
    <location>
        <begin position="91"/>
        <end position="152"/>
    </location>
</feature>
<evidence type="ECO:0000256" key="4">
    <source>
        <dbReference type="ARBA" id="ARBA00022980"/>
    </source>
</evidence>
<dbReference type="Pfam" id="PF03501">
    <property type="entry name" value="S10_plectin"/>
    <property type="match status" value="1"/>
</dbReference>
<evidence type="ECO:0000256" key="5">
    <source>
        <dbReference type="ARBA" id="ARBA00023274"/>
    </source>
</evidence>
<reference evidence="8" key="1">
    <citation type="submission" date="2020-06" db="EMBL/GenBank/DDBJ databases">
        <title>Cryo-EM structure of the highly atypical cytoplasmic ribosome of Euglena gracilis.</title>
        <authorList>
            <person name="Matzov D."/>
            <person name="Taoka M."/>
            <person name="Nobe Y."/>
            <person name="Yamauchi Y."/>
            <person name="Halfon Y."/>
            <person name="Asis N."/>
            <person name="Zimermann E."/>
            <person name="Rozenberg H."/>
            <person name="Bashan A."/>
            <person name="Bushan S."/>
            <person name="Isobe T."/>
            <person name="Gray M.W."/>
            <person name="Yonath A."/>
            <person name="Shalev-Benami M."/>
        </authorList>
    </citation>
    <scope>NUCLEOTIDE SEQUENCE</scope>
    <source>
        <strain evidence="8">Z</strain>
    </source>
</reference>
<evidence type="ECO:0000256" key="6">
    <source>
        <dbReference type="SAM" id="MobiDB-lite"/>
    </source>
</evidence>
<dbReference type="InterPro" id="IPR037447">
    <property type="entry name" value="Ribosomal_eS10"/>
</dbReference>
<feature type="domain" description="Plectin/eS10 N-terminal" evidence="7">
    <location>
        <begin position="3"/>
        <end position="93"/>
    </location>
</feature>
<accession>A0A7L5NT09</accession>
<dbReference type="InterPro" id="IPR036388">
    <property type="entry name" value="WH-like_DNA-bd_sf"/>
</dbReference>
<dbReference type="AlphaFoldDB" id="A0A7L5NT09"/>
<evidence type="ECO:0000256" key="3">
    <source>
        <dbReference type="ARBA" id="ARBA00022490"/>
    </source>
</evidence>
<proteinExistence type="evidence at transcript level"/>
<dbReference type="FunFam" id="1.10.10.10:FF:000025">
    <property type="entry name" value="40S ribosomal protein S10"/>
    <property type="match status" value="1"/>
</dbReference>
<dbReference type="GO" id="GO:0003723">
    <property type="term" value="F:RNA binding"/>
    <property type="evidence" value="ECO:0007669"/>
    <property type="project" value="TreeGrafter"/>
</dbReference>
<keyword evidence="3" id="KW-0963">Cytoplasm</keyword>
<dbReference type="PANTHER" id="PTHR12146:SF0">
    <property type="entry name" value="RIBOSOMAL PROTEIN S10"/>
    <property type="match status" value="1"/>
</dbReference>
<dbReference type="EMBL" id="MT583853">
    <property type="protein sequence ID" value="QLA09584.1"/>
    <property type="molecule type" value="mRNA"/>
</dbReference>
<evidence type="ECO:0000259" key="7">
    <source>
        <dbReference type="Pfam" id="PF03501"/>
    </source>
</evidence>
<name>A0A7L5NT09_EUGGR</name>
<comment type="subcellular location">
    <subcellularLocation>
        <location evidence="1">Cytoplasm</location>
    </subcellularLocation>
</comment>